<dbReference type="EMBL" id="JAHHUM010001168">
    <property type="protein sequence ID" value="KAK5614232.1"/>
    <property type="molecule type" value="Genomic_DNA"/>
</dbReference>
<evidence type="ECO:0000313" key="3">
    <source>
        <dbReference type="Proteomes" id="UP001311232"/>
    </source>
</evidence>
<gene>
    <name evidence="2" type="ORF">CRENBAI_006197</name>
</gene>
<proteinExistence type="predicted"/>
<name>A0AAV9RYW6_9TELE</name>
<feature type="compositionally biased region" description="Gly residues" evidence="1">
    <location>
        <begin position="32"/>
        <end position="43"/>
    </location>
</feature>
<evidence type="ECO:0000256" key="1">
    <source>
        <dbReference type="SAM" id="MobiDB-lite"/>
    </source>
</evidence>
<accession>A0AAV9RYW6</accession>
<feature type="region of interest" description="Disordered" evidence="1">
    <location>
        <begin position="20"/>
        <end position="117"/>
    </location>
</feature>
<dbReference type="AlphaFoldDB" id="A0AAV9RYW6"/>
<feature type="compositionally biased region" description="Polar residues" evidence="1">
    <location>
        <begin position="106"/>
        <end position="117"/>
    </location>
</feature>
<dbReference type="Proteomes" id="UP001311232">
    <property type="component" value="Unassembled WGS sequence"/>
</dbReference>
<evidence type="ECO:0000313" key="2">
    <source>
        <dbReference type="EMBL" id="KAK5614232.1"/>
    </source>
</evidence>
<sequence length="117" mass="12331">MDVVHSLTLPIHTLYSQVQVPIPHRDNQPLDPGGGPVPCGGGDRQTAPAPEPGPGKPGLVPEPEATPNQDTDIEHMPPNPNAMNPLPTAHEHTPTVELHPRKADSASASLPAQMLFS</sequence>
<keyword evidence="3" id="KW-1185">Reference proteome</keyword>
<protein>
    <submittedName>
        <fullName evidence="2">Uncharacterized protein</fullName>
    </submittedName>
</protein>
<comment type="caution">
    <text evidence="2">The sequence shown here is derived from an EMBL/GenBank/DDBJ whole genome shotgun (WGS) entry which is preliminary data.</text>
</comment>
<reference evidence="2 3" key="1">
    <citation type="submission" date="2021-06" db="EMBL/GenBank/DDBJ databases">
        <authorList>
            <person name="Palmer J.M."/>
        </authorList>
    </citation>
    <scope>NUCLEOTIDE SEQUENCE [LARGE SCALE GENOMIC DNA]</scope>
    <source>
        <strain evidence="2 3">MEX-2019</strain>
        <tissue evidence="2">Muscle</tissue>
    </source>
</reference>
<organism evidence="2 3">
    <name type="scientific">Crenichthys baileyi</name>
    <name type="common">White River springfish</name>
    <dbReference type="NCBI Taxonomy" id="28760"/>
    <lineage>
        <taxon>Eukaryota</taxon>
        <taxon>Metazoa</taxon>
        <taxon>Chordata</taxon>
        <taxon>Craniata</taxon>
        <taxon>Vertebrata</taxon>
        <taxon>Euteleostomi</taxon>
        <taxon>Actinopterygii</taxon>
        <taxon>Neopterygii</taxon>
        <taxon>Teleostei</taxon>
        <taxon>Neoteleostei</taxon>
        <taxon>Acanthomorphata</taxon>
        <taxon>Ovalentaria</taxon>
        <taxon>Atherinomorphae</taxon>
        <taxon>Cyprinodontiformes</taxon>
        <taxon>Goodeidae</taxon>
        <taxon>Crenichthys</taxon>
    </lineage>
</organism>
<feature type="compositionally biased region" description="Basic and acidic residues" evidence="1">
    <location>
        <begin position="89"/>
        <end position="104"/>
    </location>
</feature>